<accession>A0A0V0GLG2</accession>
<name>A0A0V0GLG2_SOLCH</name>
<dbReference type="EMBL" id="GEDG01035778">
    <property type="protein sequence ID" value="JAP09044.1"/>
    <property type="molecule type" value="Transcribed_RNA"/>
</dbReference>
<sequence length="95" mass="10556">MVLFKSKEQKKEAVQLIELDKTYQDFDGLIQKATELISGVTQMGKTNSFEGPIVEIGKEDEILKKGLVTSCELISVSSSGLDIFFSFLLSCVQDF</sequence>
<organism evidence="1">
    <name type="scientific">Solanum chacoense</name>
    <name type="common">Chaco potato</name>
    <dbReference type="NCBI Taxonomy" id="4108"/>
    <lineage>
        <taxon>Eukaryota</taxon>
        <taxon>Viridiplantae</taxon>
        <taxon>Streptophyta</taxon>
        <taxon>Embryophyta</taxon>
        <taxon>Tracheophyta</taxon>
        <taxon>Spermatophyta</taxon>
        <taxon>Magnoliopsida</taxon>
        <taxon>eudicotyledons</taxon>
        <taxon>Gunneridae</taxon>
        <taxon>Pentapetalae</taxon>
        <taxon>asterids</taxon>
        <taxon>lamiids</taxon>
        <taxon>Solanales</taxon>
        <taxon>Solanaceae</taxon>
        <taxon>Solanoideae</taxon>
        <taxon>Solaneae</taxon>
        <taxon>Solanum</taxon>
    </lineage>
</organism>
<dbReference type="AlphaFoldDB" id="A0A0V0GLG2"/>
<proteinExistence type="predicted"/>
<evidence type="ECO:0000313" key="1">
    <source>
        <dbReference type="EMBL" id="JAP09044.1"/>
    </source>
</evidence>
<reference evidence="1" key="1">
    <citation type="submission" date="2015-12" db="EMBL/GenBank/DDBJ databases">
        <title>Gene expression during late stages of embryo sac development: a critical building block for successful pollen-pistil interactions.</title>
        <authorList>
            <person name="Liu Y."/>
            <person name="Joly V."/>
            <person name="Sabar M."/>
            <person name="Matton D.P."/>
        </authorList>
    </citation>
    <scope>NUCLEOTIDE SEQUENCE</scope>
</reference>
<protein>
    <submittedName>
        <fullName evidence="1">Putative ovule protein</fullName>
    </submittedName>
</protein>